<dbReference type="EMBL" id="JBJVNI010000001">
    <property type="protein sequence ID" value="MFM9607087.1"/>
    <property type="molecule type" value="Genomic_DNA"/>
</dbReference>
<name>A0ABW9HGA6_9ACTN</name>
<protein>
    <submittedName>
        <fullName evidence="1">Uncharacterized protein</fullName>
    </submittedName>
</protein>
<accession>A0ABW9HGA6</accession>
<proteinExistence type="predicted"/>
<evidence type="ECO:0000313" key="1">
    <source>
        <dbReference type="EMBL" id="MFM9607087.1"/>
    </source>
</evidence>
<comment type="caution">
    <text evidence="1">The sequence shown here is derived from an EMBL/GenBank/DDBJ whole genome shotgun (WGS) entry which is preliminary data.</text>
</comment>
<evidence type="ECO:0000313" key="2">
    <source>
        <dbReference type="Proteomes" id="UP001631957"/>
    </source>
</evidence>
<reference evidence="1 2" key="1">
    <citation type="submission" date="2024-12" db="EMBL/GenBank/DDBJ databases">
        <title>Forecasting of Potato common scab and diversities of Pathogenic streptomyces spp. in china.</title>
        <authorList>
            <person name="Handique U."/>
            <person name="Wu J."/>
        </authorList>
    </citation>
    <scope>NUCLEOTIDE SEQUENCE [LARGE SCALE GENOMIC DNA]</scope>
    <source>
        <strain evidence="1 2">ZRIMU1530</strain>
    </source>
</reference>
<sequence length="81" mass="8720">MASEKRLHDAEFQAAATEGGPLRRARIERALQQRFCQALVTRVGADPDPVGFIGRCPGLTPDQITTIKSTTGTRLLGLTAN</sequence>
<organism evidence="1 2">
    <name type="scientific">Streptomyces niveiscabiei</name>
    <dbReference type="NCBI Taxonomy" id="164115"/>
    <lineage>
        <taxon>Bacteria</taxon>
        <taxon>Bacillati</taxon>
        <taxon>Actinomycetota</taxon>
        <taxon>Actinomycetes</taxon>
        <taxon>Kitasatosporales</taxon>
        <taxon>Streptomycetaceae</taxon>
        <taxon>Streptomyces</taxon>
    </lineage>
</organism>
<dbReference type="RefSeq" id="WP_055720698.1">
    <property type="nucleotide sequence ID" value="NZ_JBJVNI010000001.1"/>
</dbReference>
<gene>
    <name evidence="1" type="ORF">ACKI18_00005</name>
</gene>
<dbReference type="Proteomes" id="UP001631957">
    <property type="component" value="Unassembled WGS sequence"/>
</dbReference>
<keyword evidence="2" id="KW-1185">Reference proteome</keyword>